<proteinExistence type="inferred from homology"/>
<dbReference type="Proteomes" id="UP000663844">
    <property type="component" value="Unassembled WGS sequence"/>
</dbReference>
<dbReference type="Proteomes" id="UP000663881">
    <property type="component" value="Unassembled WGS sequence"/>
</dbReference>
<dbReference type="EMBL" id="CAJNON010000104">
    <property type="protein sequence ID" value="CAF0971224.1"/>
    <property type="molecule type" value="Genomic_DNA"/>
</dbReference>
<organism evidence="8 9">
    <name type="scientific">Adineta steineri</name>
    <dbReference type="NCBI Taxonomy" id="433720"/>
    <lineage>
        <taxon>Eukaryota</taxon>
        <taxon>Metazoa</taxon>
        <taxon>Spiralia</taxon>
        <taxon>Gnathifera</taxon>
        <taxon>Rotifera</taxon>
        <taxon>Eurotatoria</taxon>
        <taxon>Bdelloidea</taxon>
        <taxon>Adinetida</taxon>
        <taxon>Adinetidae</taxon>
        <taxon>Adineta</taxon>
    </lineage>
</organism>
<evidence type="ECO:0000313" key="5">
    <source>
        <dbReference type="EMBL" id="CAF1196257.1"/>
    </source>
</evidence>
<reference evidence="8" key="1">
    <citation type="submission" date="2021-02" db="EMBL/GenBank/DDBJ databases">
        <authorList>
            <person name="Nowell W R."/>
        </authorList>
    </citation>
    <scope>NUCLEOTIDE SEQUENCE</scope>
</reference>
<dbReference type="EMBL" id="CAJOAY010000120">
    <property type="protein sequence ID" value="CAF3546764.1"/>
    <property type="molecule type" value="Genomic_DNA"/>
</dbReference>
<dbReference type="PANTHER" id="PTHR32003">
    <property type="entry name" value="PROTEIN FAM199X"/>
    <property type="match status" value="1"/>
</dbReference>
<name>A0A818W9V2_9BILA</name>
<dbReference type="Proteomes" id="UP000663860">
    <property type="component" value="Unassembled WGS sequence"/>
</dbReference>
<dbReference type="AlphaFoldDB" id="A0A818W9V2"/>
<dbReference type="EMBL" id="CAJNOG010000358">
    <property type="protein sequence ID" value="CAF1196257.1"/>
    <property type="molecule type" value="Genomic_DNA"/>
</dbReference>
<feature type="compositionally biased region" description="Polar residues" evidence="2">
    <location>
        <begin position="215"/>
        <end position="226"/>
    </location>
</feature>
<evidence type="ECO:0000313" key="3">
    <source>
        <dbReference type="EMBL" id="CAF0971224.1"/>
    </source>
</evidence>
<dbReference type="EMBL" id="CAJOBB010000644">
    <property type="protein sequence ID" value="CAF3722406.1"/>
    <property type="molecule type" value="Genomic_DNA"/>
</dbReference>
<sequence>MQSSLGKSGDGGGGSNIYPSSSTFRMRNNSYSTTPFTNTYQPTSPLFWSNYPPTLQTPPPPPLTLNNGQTSIQQFLNSDMLASMSRSNSQPDLTATLSTVPSSVNQLTSSKSMSVCSDDLYMDIGGCNNSSVVDDLFLGIEADFIGTSDLSDFFENDYFSELDDTRSLFQQFANSSSPLQAPPPPQRSAPPSPKPQPKNRTTTSGRSLPTKAWSKMTSDEQTSATEDLTRIINEQLGRREQLEIIRILQPDGPQLLPHQTEFILDFSGMNDEKHRRIRNIIKFNLIGGGGSMNDESDGYSSLSSNKSDPLSQRIEKALKLRQRKEQRQAAKEHRSGLFNAQHHQVLELTKCDEDIEVDILS</sequence>
<dbReference type="EMBL" id="CAJOAZ010000302">
    <property type="protein sequence ID" value="CAF3608889.1"/>
    <property type="molecule type" value="Genomic_DNA"/>
</dbReference>
<dbReference type="InterPro" id="IPR029672">
    <property type="entry name" value="FAM199X_fam"/>
</dbReference>
<dbReference type="Proteomes" id="UP000663868">
    <property type="component" value="Unassembled WGS sequence"/>
</dbReference>
<accession>A0A818W9V2</accession>
<dbReference type="Proteomes" id="UP000663891">
    <property type="component" value="Unassembled WGS sequence"/>
</dbReference>
<comment type="caution">
    <text evidence="8">The sequence shown here is derived from an EMBL/GenBank/DDBJ whole genome shotgun (WGS) entry which is preliminary data.</text>
</comment>
<feature type="region of interest" description="Disordered" evidence="2">
    <location>
        <begin position="1"/>
        <end position="24"/>
    </location>
</feature>
<dbReference type="PANTHER" id="PTHR32003:SF1">
    <property type="entry name" value="PROTEIN FAM199X"/>
    <property type="match status" value="1"/>
</dbReference>
<dbReference type="Pfam" id="PF15814">
    <property type="entry name" value="FAM199X"/>
    <property type="match status" value="1"/>
</dbReference>
<dbReference type="Proteomes" id="UP000663845">
    <property type="component" value="Unassembled WGS sequence"/>
</dbReference>
<evidence type="ECO:0000313" key="7">
    <source>
        <dbReference type="EMBL" id="CAF3608889.1"/>
    </source>
</evidence>
<evidence type="ECO:0000256" key="1">
    <source>
        <dbReference type="ARBA" id="ARBA00009319"/>
    </source>
</evidence>
<dbReference type="OrthoDB" id="6365484at2759"/>
<dbReference type="EMBL" id="CAJNOE010000387">
    <property type="protein sequence ID" value="CAF1188495.1"/>
    <property type="molecule type" value="Genomic_DNA"/>
</dbReference>
<feature type="region of interest" description="Disordered" evidence="2">
    <location>
        <begin position="174"/>
        <end position="226"/>
    </location>
</feature>
<comment type="similarity">
    <text evidence="1">Belongs to the FAM199 family.</text>
</comment>
<evidence type="ECO:0000313" key="8">
    <source>
        <dbReference type="EMBL" id="CAF3722406.1"/>
    </source>
</evidence>
<evidence type="ECO:0000313" key="6">
    <source>
        <dbReference type="EMBL" id="CAF3546764.1"/>
    </source>
</evidence>
<gene>
    <name evidence="4" type="ORF">IZO911_LOCUS27894</name>
    <name evidence="5" type="ORF">JYZ213_LOCUS26639</name>
    <name evidence="8" type="ORF">KXQ929_LOCUS12495</name>
    <name evidence="6" type="ORF">OKA104_LOCUS3882</name>
    <name evidence="7" type="ORF">OXD698_LOCUS6813</name>
    <name evidence="3" type="ORF">VCS650_LOCUS13146</name>
</gene>
<feature type="compositionally biased region" description="Polar residues" evidence="2">
    <location>
        <begin position="198"/>
        <end position="207"/>
    </location>
</feature>
<evidence type="ECO:0000256" key="2">
    <source>
        <dbReference type="SAM" id="MobiDB-lite"/>
    </source>
</evidence>
<feature type="compositionally biased region" description="Pro residues" evidence="2">
    <location>
        <begin position="180"/>
        <end position="196"/>
    </location>
</feature>
<protein>
    <submittedName>
        <fullName evidence="8">Uncharacterized protein</fullName>
    </submittedName>
</protein>
<evidence type="ECO:0000313" key="4">
    <source>
        <dbReference type="EMBL" id="CAF1188495.1"/>
    </source>
</evidence>
<evidence type="ECO:0000313" key="9">
    <source>
        <dbReference type="Proteomes" id="UP000663868"/>
    </source>
</evidence>